<dbReference type="Gene3D" id="3.40.140.10">
    <property type="entry name" value="Cytidine Deaminase, domain 2"/>
    <property type="match status" value="1"/>
</dbReference>
<evidence type="ECO:0000256" key="1">
    <source>
        <dbReference type="ARBA" id="ARBA00022670"/>
    </source>
</evidence>
<evidence type="ECO:0000256" key="3">
    <source>
        <dbReference type="ARBA" id="ARBA00022801"/>
    </source>
</evidence>
<keyword evidence="4" id="KW-0862">Zinc</keyword>
<dbReference type="InterPro" id="IPR001405">
    <property type="entry name" value="UPF0758"/>
</dbReference>
<dbReference type="NCBIfam" id="TIGR00608">
    <property type="entry name" value="radc"/>
    <property type="match status" value="1"/>
</dbReference>
<dbReference type="InterPro" id="IPR020891">
    <property type="entry name" value="UPF0758_CS"/>
</dbReference>
<keyword evidence="1" id="KW-0645">Protease</keyword>
<proteinExistence type="predicted"/>
<dbReference type="PANTHER" id="PTHR30471">
    <property type="entry name" value="DNA REPAIR PROTEIN RADC"/>
    <property type="match status" value="1"/>
</dbReference>
<dbReference type="EMBL" id="UOGC01000004">
    <property type="protein sequence ID" value="VAX15231.1"/>
    <property type="molecule type" value="Genomic_DNA"/>
</dbReference>
<dbReference type="PROSITE" id="PS50249">
    <property type="entry name" value="MPN"/>
    <property type="match status" value="1"/>
</dbReference>
<organism evidence="7">
    <name type="scientific">hydrothermal vent metagenome</name>
    <dbReference type="NCBI Taxonomy" id="652676"/>
    <lineage>
        <taxon>unclassified sequences</taxon>
        <taxon>metagenomes</taxon>
        <taxon>ecological metagenomes</taxon>
    </lineage>
</organism>
<dbReference type="InterPro" id="IPR010994">
    <property type="entry name" value="RuvA_2-like"/>
</dbReference>
<reference evidence="7" key="1">
    <citation type="submission" date="2018-06" db="EMBL/GenBank/DDBJ databases">
        <authorList>
            <person name="Zhirakovskaya E."/>
        </authorList>
    </citation>
    <scope>NUCLEOTIDE SEQUENCE</scope>
</reference>
<dbReference type="Gene3D" id="1.10.150.20">
    <property type="entry name" value="5' to 3' exonuclease, C-terminal subdomain"/>
    <property type="match status" value="1"/>
</dbReference>
<name>A0A3B1BL06_9ZZZZ</name>
<keyword evidence="2" id="KW-0479">Metal-binding</keyword>
<dbReference type="GO" id="GO:0046872">
    <property type="term" value="F:metal ion binding"/>
    <property type="evidence" value="ECO:0007669"/>
    <property type="project" value="UniProtKB-KW"/>
</dbReference>
<evidence type="ECO:0000259" key="6">
    <source>
        <dbReference type="PROSITE" id="PS50249"/>
    </source>
</evidence>
<dbReference type="PANTHER" id="PTHR30471:SF3">
    <property type="entry name" value="UPF0758 PROTEIN YEES-RELATED"/>
    <property type="match status" value="1"/>
</dbReference>
<dbReference type="InterPro" id="IPR046778">
    <property type="entry name" value="UPF0758_N"/>
</dbReference>
<dbReference type="GO" id="GO:0006508">
    <property type="term" value="P:proteolysis"/>
    <property type="evidence" value="ECO:0007669"/>
    <property type="project" value="UniProtKB-KW"/>
</dbReference>
<dbReference type="AlphaFoldDB" id="A0A3B1BL06"/>
<evidence type="ECO:0000256" key="5">
    <source>
        <dbReference type="ARBA" id="ARBA00023049"/>
    </source>
</evidence>
<dbReference type="Pfam" id="PF04002">
    <property type="entry name" value="RadC"/>
    <property type="match status" value="1"/>
</dbReference>
<dbReference type="InterPro" id="IPR037518">
    <property type="entry name" value="MPN"/>
</dbReference>
<keyword evidence="5" id="KW-0482">Metalloprotease</keyword>
<evidence type="ECO:0000256" key="4">
    <source>
        <dbReference type="ARBA" id="ARBA00022833"/>
    </source>
</evidence>
<dbReference type="NCBIfam" id="NF000642">
    <property type="entry name" value="PRK00024.1"/>
    <property type="match status" value="1"/>
</dbReference>
<dbReference type="PROSITE" id="PS01302">
    <property type="entry name" value="UPF0758"/>
    <property type="match status" value="1"/>
</dbReference>
<dbReference type="Pfam" id="PF20582">
    <property type="entry name" value="UPF0758_N"/>
    <property type="match status" value="1"/>
</dbReference>
<sequence>MGRAVYKESIKQWPEPDRPKEKLIANGPAFLSDSELLSIIIGSGAGNKNALDLARDLLNRFDDLSSLDVASVEEIKKVKGIGETKAVTVKAALELARRFAVSSNGTSKVIRTSEDVVSVYIRQMKNMKKEVFKVVLLNVKNKVFKTVTVSEGGLTSSVVHPRDVFSPAIRESAHGVILLHNHPSGDPSPSEEDMMLTRRITEAGRLLHIKILDHIIIGDNRYYSFADEEEL</sequence>
<dbReference type="CDD" id="cd08071">
    <property type="entry name" value="MPN_DUF2466"/>
    <property type="match status" value="1"/>
</dbReference>
<dbReference type="GO" id="GO:0008237">
    <property type="term" value="F:metallopeptidase activity"/>
    <property type="evidence" value="ECO:0007669"/>
    <property type="project" value="UniProtKB-KW"/>
</dbReference>
<dbReference type="InterPro" id="IPR025657">
    <property type="entry name" value="RadC_JAB"/>
</dbReference>
<protein>
    <submittedName>
        <fullName evidence="7">UPF0758 family protein</fullName>
    </submittedName>
</protein>
<keyword evidence="3" id="KW-0378">Hydrolase</keyword>
<evidence type="ECO:0000313" key="7">
    <source>
        <dbReference type="EMBL" id="VAX15231.1"/>
    </source>
</evidence>
<feature type="domain" description="MPN" evidence="6">
    <location>
        <begin position="109"/>
        <end position="231"/>
    </location>
</feature>
<dbReference type="SUPFAM" id="SSF47781">
    <property type="entry name" value="RuvA domain 2-like"/>
    <property type="match status" value="1"/>
</dbReference>
<gene>
    <name evidence="7" type="ORF">MNBD_NITROSPINAE01-1661</name>
</gene>
<evidence type="ECO:0000256" key="2">
    <source>
        <dbReference type="ARBA" id="ARBA00022723"/>
    </source>
</evidence>
<accession>A0A3B1BL06</accession>